<protein>
    <submittedName>
        <fullName evidence="2">Uncharacterized protein</fullName>
    </submittedName>
</protein>
<dbReference type="KEGG" id="lng:BSQ50_10135"/>
<dbReference type="AlphaFoldDB" id="A0A3Q8D120"/>
<evidence type="ECO:0000313" key="2">
    <source>
        <dbReference type="EMBL" id="AUJ32863.1"/>
    </source>
</evidence>
<feature type="transmembrane region" description="Helical" evidence="1">
    <location>
        <begin position="32"/>
        <end position="52"/>
    </location>
</feature>
<evidence type="ECO:0000313" key="3">
    <source>
        <dbReference type="Proteomes" id="UP000324497"/>
    </source>
</evidence>
<keyword evidence="1" id="KW-0812">Transmembrane</keyword>
<name>A0A3Q8D120_9LACO</name>
<keyword evidence="3" id="KW-1185">Reference proteome</keyword>
<reference evidence="2 3" key="1">
    <citation type="submission" date="2016-11" db="EMBL/GenBank/DDBJ databases">
        <title>Interaction between Lactobacillus species and yeast in water kefir.</title>
        <authorList>
            <person name="Behr J."/>
            <person name="Xu D."/>
            <person name="Vogel R.F."/>
        </authorList>
    </citation>
    <scope>NUCLEOTIDE SEQUENCE [LARGE SCALE GENOMIC DNA]</scope>
    <source>
        <strain evidence="2 3">TMW 1.1827</strain>
    </source>
</reference>
<dbReference type="EMBL" id="CP018180">
    <property type="protein sequence ID" value="AUJ32863.1"/>
    <property type="molecule type" value="Genomic_DNA"/>
</dbReference>
<evidence type="ECO:0000256" key="1">
    <source>
        <dbReference type="SAM" id="Phobius"/>
    </source>
</evidence>
<feature type="transmembrane region" description="Helical" evidence="1">
    <location>
        <begin position="7"/>
        <end position="26"/>
    </location>
</feature>
<feature type="transmembrane region" description="Helical" evidence="1">
    <location>
        <begin position="73"/>
        <end position="91"/>
    </location>
</feature>
<keyword evidence="1" id="KW-0472">Membrane</keyword>
<dbReference type="RefSeq" id="WP_148127106.1">
    <property type="nucleotide sequence ID" value="NZ_CP018180.1"/>
</dbReference>
<sequence length="121" mass="13832">MIDWKYGGYVLGCWLIMTLAASWVIFFSTSLIIKLILLGIEIAFLTFLTSSFERKHPTLREKNRRPTLPYVKLITFVIVLVVLFMAGDYVFNKLSPLLNLVFVFSLCSFPQVISGLFSTVK</sequence>
<keyword evidence="1" id="KW-1133">Transmembrane helix</keyword>
<dbReference type="Proteomes" id="UP000324497">
    <property type="component" value="Chromosome"/>
</dbReference>
<gene>
    <name evidence="2" type="ORF">BSQ50_10135</name>
</gene>
<accession>A0A3Q8D120</accession>
<proteinExistence type="predicted"/>
<organism evidence="2 3">
    <name type="scientific">Liquorilactobacillus nagelii</name>
    <dbReference type="NCBI Taxonomy" id="82688"/>
    <lineage>
        <taxon>Bacteria</taxon>
        <taxon>Bacillati</taxon>
        <taxon>Bacillota</taxon>
        <taxon>Bacilli</taxon>
        <taxon>Lactobacillales</taxon>
        <taxon>Lactobacillaceae</taxon>
        <taxon>Liquorilactobacillus</taxon>
    </lineage>
</organism>
<feature type="transmembrane region" description="Helical" evidence="1">
    <location>
        <begin position="97"/>
        <end position="117"/>
    </location>
</feature>